<name>A0A6A1V514_9ROSI</name>
<protein>
    <submittedName>
        <fullName evidence="1">Uncharacterized protein</fullName>
    </submittedName>
</protein>
<evidence type="ECO:0000313" key="2">
    <source>
        <dbReference type="Proteomes" id="UP000516437"/>
    </source>
</evidence>
<proteinExistence type="predicted"/>
<comment type="caution">
    <text evidence="1">The sequence shown here is derived from an EMBL/GenBank/DDBJ whole genome shotgun (WGS) entry which is preliminary data.</text>
</comment>
<organism evidence="1 2">
    <name type="scientific">Morella rubra</name>
    <name type="common">Chinese bayberry</name>
    <dbReference type="NCBI Taxonomy" id="262757"/>
    <lineage>
        <taxon>Eukaryota</taxon>
        <taxon>Viridiplantae</taxon>
        <taxon>Streptophyta</taxon>
        <taxon>Embryophyta</taxon>
        <taxon>Tracheophyta</taxon>
        <taxon>Spermatophyta</taxon>
        <taxon>Magnoliopsida</taxon>
        <taxon>eudicotyledons</taxon>
        <taxon>Gunneridae</taxon>
        <taxon>Pentapetalae</taxon>
        <taxon>rosids</taxon>
        <taxon>fabids</taxon>
        <taxon>Fagales</taxon>
        <taxon>Myricaceae</taxon>
        <taxon>Morella</taxon>
    </lineage>
</organism>
<dbReference type="Proteomes" id="UP000516437">
    <property type="component" value="Chromosome 7"/>
</dbReference>
<dbReference type="EMBL" id="RXIC02000025">
    <property type="protein sequence ID" value="KAB1206937.1"/>
    <property type="molecule type" value="Genomic_DNA"/>
</dbReference>
<dbReference type="AlphaFoldDB" id="A0A6A1V514"/>
<sequence>MAFLYAISHEGGTRTHLQTILSRFGAPEGKSGCLFSTILGRKSKQESVDVNVNVNAAVGFSSRSCPRGADVDLSLLGRTRTYGLSWAHLPPTPRRCHDVISLVGDIVLVKTLDFWTRAIFEPEEDTRSEDRQSFSYFYR</sequence>
<accession>A0A6A1V514</accession>
<gene>
    <name evidence="1" type="ORF">CJ030_MR7G008147</name>
</gene>
<evidence type="ECO:0000313" key="1">
    <source>
        <dbReference type="EMBL" id="KAB1206937.1"/>
    </source>
</evidence>
<keyword evidence="2" id="KW-1185">Reference proteome</keyword>
<reference evidence="1 2" key="1">
    <citation type="journal article" date="2019" name="Plant Biotechnol. J.">
        <title>The red bayberry genome and genetic basis of sex determination.</title>
        <authorList>
            <person name="Jia H.M."/>
            <person name="Jia H.J."/>
            <person name="Cai Q.L."/>
            <person name="Wang Y."/>
            <person name="Zhao H.B."/>
            <person name="Yang W.F."/>
            <person name="Wang G.Y."/>
            <person name="Li Y.H."/>
            <person name="Zhan D.L."/>
            <person name="Shen Y.T."/>
            <person name="Niu Q.F."/>
            <person name="Chang L."/>
            <person name="Qiu J."/>
            <person name="Zhao L."/>
            <person name="Xie H.B."/>
            <person name="Fu W.Y."/>
            <person name="Jin J."/>
            <person name="Li X.W."/>
            <person name="Jiao Y."/>
            <person name="Zhou C.C."/>
            <person name="Tu T."/>
            <person name="Chai C.Y."/>
            <person name="Gao J.L."/>
            <person name="Fan L.J."/>
            <person name="van de Weg E."/>
            <person name="Wang J.Y."/>
            <person name="Gao Z.S."/>
        </authorList>
    </citation>
    <scope>NUCLEOTIDE SEQUENCE [LARGE SCALE GENOMIC DNA]</scope>
    <source>
        <tissue evidence="1">Leaves</tissue>
    </source>
</reference>